<reference evidence="11" key="1">
    <citation type="submission" date="2021-10" db="EMBL/GenBank/DDBJ databases">
        <title>Tropical sea cucumber genome reveals ecological adaptation and Cuvierian tubules defense mechanism.</title>
        <authorList>
            <person name="Chen T."/>
        </authorList>
    </citation>
    <scope>NUCLEOTIDE SEQUENCE</scope>
    <source>
        <strain evidence="11">Nanhai2018</strain>
        <tissue evidence="11">Muscle</tissue>
    </source>
</reference>
<dbReference type="InterPro" id="IPR011029">
    <property type="entry name" value="DEATH-like_dom_sf"/>
</dbReference>
<dbReference type="Gene3D" id="3.40.50.1460">
    <property type="match status" value="1"/>
</dbReference>
<comment type="caution">
    <text evidence="11">The sequence shown here is derived from an EMBL/GenBank/DDBJ whole genome shotgun (WGS) entry which is preliminary data.</text>
</comment>
<dbReference type="Gene3D" id="1.10.533.10">
    <property type="entry name" value="Death Domain, Fas"/>
    <property type="match status" value="1"/>
</dbReference>
<dbReference type="SUPFAM" id="SSF52129">
    <property type="entry name" value="Caspase-like"/>
    <property type="match status" value="1"/>
</dbReference>
<feature type="domain" description="Caspase family p20" evidence="9">
    <location>
        <begin position="284"/>
        <end position="413"/>
    </location>
</feature>
<dbReference type="InterPro" id="IPR029030">
    <property type="entry name" value="Caspase-like_dom_sf"/>
</dbReference>
<dbReference type="PRINTS" id="PR00376">
    <property type="entry name" value="IL1BCENZYME"/>
</dbReference>
<dbReference type="InterPro" id="IPR002138">
    <property type="entry name" value="Pept_C14_p10"/>
</dbReference>
<dbReference type="InterPro" id="IPR000477">
    <property type="entry name" value="RT_dom"/>
</dbReference>
<dbReference type="CDD" id="cd01671">
    <property type="entry name" value="CARD"/>
    <property type="match status" value="1"/>
</dbReference>
<evidence type="ECO:0000256" key="4">
    <source>
        <dbReference type="ARBA" id="ARBA00022801"/>
    </source>
</evidence>
<dbReference type="GO" id="GO:0004197">
    <property type="term" value="F:cysteine-type endopeptidase activity"/>
    <property type="evidence" value="ECO:0007669"/>
    <property type="project" value="InterPro"/>
</dbReference>
<dbReference type="GO" id="GO:0006915">
    <property type="term" value="P:apoptotic process"/>
    <property type="evidence" value="ECO:0007669"/>
    <property type="project" value="UniProtKB-KW"/>
</dbReference>
<gene>
    <name evidence="11" type="ORF">HOLleu_09030</name>
</gene>
<evidence type="ECO:0000256" key="5">
    <source>
        <dbReference type="ARBA" id="ARBA00022807"/>
    </source>
</evidence>
<comment type="similarity">
    <text evidence="1 7">Belongs to the peptidase C14A family.</text>
</comment>
<feature type="domain" description="Reverse transcriptase" evidence="10">
    <location>
        <begin position="21"/>
        <end position="327"/>
    </location>
</feature>
<dbReference type="PROSITE" id="PS50208">
    <property type="entry name" value="CASPASE_P20"/>
    <property type="match status" value="1"/>
</dbReference>
<name>A0A9Q1HDV6_HOLLE</name>
<keyword evidence="5" id="KW-0788">Thiol protease</keyword>
<dbReference type="InterPro" id="IPR011600">
    <property type="entry name" value="Pept_C14_caspase"/>
</dbReference>
<dbReference type="AlphaFoldDB" id="A0A9Q1HDV6"/>
<dbReference type="Proteomes" id="UP001152320">
    <property type="component" value="Chromosome 3"/>
</dbReference>
<dbReference type="CDD" id="cd00032">
    <property type="entry name" value="CASc"/>
    <property type="match status" value="1"/>
</dbReference>
<protein>
    <submittedName>
        <fullName evidence="11">Caspase-8</fullName>
    </submittedName>
</protein>
<evidence type="ECO:0000256" key="7">
    <source>
        <dbReference type="RuleBase" id="RU003971"/>
    </source>
</evidence>
<dbReference type="GO" id="GO:0006508">
    <property type="term" value="P:proteolysis"/>
    <property type="evidence" value="ECO:0007669"/>
    <property type="project" value="UniProtKB-KW"/>
</dbReference>
<evidence type="ECO:0000259" key="10">
    <source>
        <dbReference type="PROSITE" id="PS50878"/>
    </source>
</evidence>
<keyword evidence="6" id="KW-0865">Zymogen</keyword>
<dbReference type="SUPFAM" id="SSF47986">
    <property type="entry name" value="DEATH domain"/>
    <property type="match status" value="1"/>
</dbReference>
<keyword evidence="2" id="KW-0645">Protease</keyword>
<evidence type="ECO:0000313" key="12">
    <source>
        <dbReference type="Proteomes" id="UP001152320"/>
    </source>
</evidence>
<feature type="domain" description="Caspase family p10" evidence="8">
    <location>
        <begin position="462"/>
        <end position="553"/>
    </location>
</feature>
<dbReference type="PROSITE" id="PS50207">
    <property type="entry name" value="CASPASE_P10"/>
    <property type="match status" value="1"/>
</dbReference>
<dbReference type="InterPro" id="IPR001309">
    <property type="entry name" value="Pept_C14_p20"/>
</dbReference>
<evidence type="ECO:0000259" key="8">
    <source>
        <dbReference type="PROSITE" id="PS50207"/>
    </source>
</evidence>
<dbReference type="PANTHER" id="PTHR47901">
    <property type="entry name" value="CASPASE RECRUITMENT DOMAIN-CONTAINING PROTEIN 18"/>
    <property type="match status" value="1"/>
</dbReference>
<evidence type="ECO:0000256" key="1">
    <source>
        <dbReference type="ARBA" id="ARBA00010134"/>
    </source>
</evidence>
<accession>A0A9Q1HDV6</accession>
<evidence type="ECO:0000256" key="2">
    <source>
        <dbReference type="ARBA" id="ARBA00022670"/>
    </source>
</evidence>
<dbReference type="Pfam" id="PF00078">
    <property type="entry name" value="RVT_1"/>
    <property type="match status" value="1"/>
</dbReference>
<keyword evidence="3" id="KW-0053">Apoptosis</keyword>
<keyword evidence="12" id="KW-1185">Reference proteome</keyword>
<proteinExistence type="inferred from homology"/>
<dbReference type="SMART" id="SM00115">
    <property type="entry name" value="CASc"/>
    <property type="match status" value="1"/>
</dbReference>
<evidence type="ECO:0000313" key="11">
    <source>
        <dbReference type="EMBL" id="KAJ8045912.1"/>
    </source>
</evidence>
<evidence type="ECO:0000256" key="3">
    <source>
        <dbReference type="ARBA" id="ARBA00022703"/>
    </source>
</evidence>
<evidence type="ECO:0000259" key="9">
    <source>
        <dbReference type="PROSITE" id="PS50208"/>
    </source>
</evidence>
<dbReference type="PROSITE" id="PS01121">
    <property type="entry name" value="CASPASE_HIS"/>
    <property type="match status" value="1"/>
</dbReference>
<dbReference type="InterPro" id="IPR016129">
    <property type="entry name" value="Caspase_his_AS"/>
</dbReference>
<dbReference type="Pfam" id="PF00656">
    <property type="entry name" value="Peptidase_C14"/>
    <property type="match status" value="1"/>
</dbReference>
<dbReference type="PROSITE" id="PS50878">
    <property type="entry name" value="RT_POL"/>
    <property type="match status" value="1"/>
</dbReference>
<dbReference type="OrthoDB" id="10062389at2759"/>
<keyword evidence="4" id="KW-0378">Hydrolase</keyword>
<sequence length="556" mass="62266">MWMRYGARKKRIVFGGGQRSFGVTRGQSLKTLFTQYLKIIVDKKQQNVKFLSDIKTRGPKAFEVLVKALRHTSQGHIADILDGAREFSVPQESSYTSVTSLQLASGGTATFHEDYDGPPANSLSKGMYMFLFGNLKGIQIDVFILDFEKAFDTVPHELLKTKLFSLGVSRQILQWVDDFLSDRKQAVVVNGTRSSFDDVVSGVPQGSVLGPILFSAHINDIVSSASSNVRLFADDCVCYRVIDDASDCRKLQVDIDNLGLWAKTWDAYKAALKAGECYPMDAHPKGIALIINNETFQDQVTLPEREGTDKDCNDLEKLFGDFLGFLVVKKKNLTLQLMKQLHEEYLKKDHSAYKCFVSVILSHGLKNGICGTDYNRNKDEVLTIEEIVAIIDGCPTLETKPKVIITQACRGERVHKPGQIQLDARRPEEDVRRELESMNLSSQEPSRIEENRDVNSAVERGPETRNHVGADVLIGFPTVQGYAAARVPQSGTWYIQSFCEVVRQKARTDHMVDMLTLVNERVGESEGTLDRGQRVTQTSEFKTTLKKKLFLPPVGQ</sequence>
<dbReference type="InterPro" id="IPR015917">
    <property type="entry name" value="Pept_C14A"/>
</dbReference>
<organism evidence="11 12">
    <name type="scientific">Holothuria leucospilota</name>
    <name type="common">Black long sea cucumber</name>
    <name type="synonym">Mertensiothuria leucospilota</name>
    <dbReference type="NCBI Taxonomy" id="206669"/>
    <lineage>
        <taxon>Eukaryota</taxon>
        <taxon>Metazoa</taxon>
        <taxon>Echinodermata</taxon>
        <taxon>Eleutherozoa</taxon>
        <taxon>Echinozoa</taxon>
        <taxon>Holothuroidea</taxon>
        <taxon>Aspidochirotacea</taxon>
        <taxon>Aspidochirotida</taxon>
        <taxon>Holothuriidae</taxon>
        <taxon>Holothuria</taxon>
    </lineage>
</organism>
<dbReference type="EMBL" id="JAIZAY010000003">
    <property type="protein sequence ID" value="KAJ8045912.1"/>
    <property type="molecule type" value="Genomic_DNA"/>
</dbReference>
<evidence type="ECO:0000256" key="6">
    <source>
        <dbReference type="ARBA" id="ARBA00023145"/>
    </source>
</evidence>
<dbReference type="PANTHER" id="PTHR47901:SF8">
    <property type="entry name" value="CASPASE-3"/>
    <property type="match status" value="1"/>
</dbReference>
<dbReference type="InterPro" id="IPR002398">
    <property type="entry name" value="Pept_C14"/>
</dbReference>